<feature type="domain" description="T2SS protein K second SAM-like" evidence="2">
    <location>
        <begin position="209"/>
        <end position="267"/>
    </location>
</feature>
<dbReference type="InterPro" id="IPR005628">
    <property type="entry name" value="GspK"/>
</dbReference>
<dbReference type="GO" id="GO:0016020">
    <property type="term" value="C:membrane"/>
    <property type="evidence" value="ECO:0007669"/>
    <property type="project" value="InterPro"/>
</dbReference>
<evidence type="ECO:0000259" key="2">
    <source>
        <dbReference type="Pfam" id="PF03934"/>
    </source>
</evidence>
<keyword evidence="1" id="KW-0472">Membrane</keyword>
<name>A0A9Q7AHJ9_9BACT</name>
<dbReference type="Pfam" id="PF03934">
    <property type="entry name" value="T2SSK"/>
    <property type="match status" value="1"/>
</dbReference>
<dbReference type="InterPro" id="IPR049179">
    <property type="entry name" value="T2SSK_SAM-like_2nd"/>
</dbReference>
<keyword evidence="1" id="KW-0812">Transmembrane</keyword>
<evidence type="ECO:0000313" key="4">
    <source>
        <dbReference type="Proteomes" id="UP000671879"/>
    </source>
</evidence>
<dbReference type="RefSeq" id="WP_274374414.1">
    <property type="nucleotide sequence ID" value="NZ_CP072943.1"/>
</dbReference>
<feature type="transmembrane region" description="Helical" evidence="1">
    <location>
        <begin position="12"/>
        <end position="37"/>
    </location>
</feature>
<dbReference type="KEGG" id="aram:KAR29_04365"/>
<evidence type="ECO:0000256" key="1">
    <source>
        <dbReference type="SAM" id="Phobius"/>
    </source>
</evidence>
<reference evidence="4" key="1">
    <citation type="submission" date="2021-04" db="EMBL/GenBank/DDBJ databases">
        <title>A novel Synergistetes isolate from a pyrite-forming mixed culture.</title>
        <authorList>
            <person name="Bunk B."/>
            <person name="Sproer C."/>
            <person name="Spring S."/>
            <person name="Pester M."/>
        </authorList>
    </citation>
    <scope>NUCLEOTIDE SEQUENCE [LARGE SCALE GENOMIC DNA]</scope>
    <source>
        <strain evidence="4">J.5.4.2-T.3.5.2</strain>
    </source>
</reference>
<evidence type="ECO:0000313" key="3">
    <source>
        <dbReference type="EMBL" id="QTX33139.1"/>
    </source>
</evidence>
<dbReference type="EMBL" id="CP072943">
    <property type="protein sequence ID" value="QTX33139.1"/>
    <property type="molecule type" value="Genomic_DNA"/>
</dbReference>
<sequence>MRTGSLRRARRPGFILVAVLFSVMVLLGASTGLAWFVRGQVRQIERERESLTARSLAYIATRQLAAGLAFDTNDYDGLDELWFGTHVIPVEEIGVAVVSFLPGDDKISLSALFLPDGETLRLEMEQPWRRIWERLERTDLEQVVLDFMDGNVAPRLGGMEREAYPNRIPADLSELLACPGVDEKVLYGDPSRGRPGLVHFLSPWGGNRINVNVAEADVLTVLDDTFTSDRARSVVEARRKTPFTSMEELKSRGGVADAALPRLSNLLGFKSETFRAQVEVQLLSGAQLHYEVVLRKRGKAADILLWKER</sequence>
<dbReference type="InterPro" id="IPR010994">
    <property type="entry name" value="RuvA_2-like"/>
</dbReference>
<keyword evidence="4" id="KW-1185">Reference proteome</keyword>
<proteinExistence type="predicted"/>
<dbReference type="AlphaFoldDB" id="A0A9Q7AHJ9"/>
<dbReference type="InterPro" id="IPR038072">
    <property type="entry name" value="GspK_central_sf"/>
</dbReference>
<protein>
    <submittedName>
        <fullName evidence="3">General secretion pathway protein GspK</fullName>
    </submittedName>
</protein>
<dbReference type="Proteomes" id="UP000671879">
    <property type="component" value="Chromosome"/>
</dbReference>
<dbReference type="GO" id="GO:0009306">
    <property type="term" value="P:protein secretion"/>
    <property type="evidence" value="ECO:0007669"/>
    <property type="project" value="InterPro"/>
</dbReference>
<dbReference type="Gene3D" id="3.30.1300.30">
    <property type="entry name" value="GSPII I/J protein-like"/>
    <property type="match status" value="1"/>
</dbReference>
<keyword evidence="1" id="KW-1133">Transmembrane helix</keyword>
<gene>
    <name evidence="3" type="ORF">KAR29_04365</name>
</gene>
<organism evidence="3 4">
    <name type="scientific">Aminithiophilus ramosus</name>
    <dbReference type="NCBI Taxonomy" id="3029084"/>
    <lineage>
        <taxon>Bacteria</taxon>
        <taxon>Thermotogati</taxon>
        <taxon>Synergistota</taxon>
        <taxon>Synergistia</taxon>
        <taxon>Synergistales</taxon>
        <taxon>Aminithiophilaceae</taxon>
        <taxon>Aminithiophilus</taxon>
    </lineage>
</organism>
<accession>A0A9Q7AHJ9</accession>
<dbReference type="Gene3D" id="1.10.40.60">
    <property type="entry name" value="EpsJ-like"/>
    <property type="match status" value="2"/>
</dbReference>
<dbReference type="PANTHER" id="PTHR38831">
    <property type="entry name" value="TYPE II SECRETION SYSTEM PROTEIN K"/>
    <property type="match status" value="1"/>
</dbReference>
<dbReference type="PANTHER" id="PTHR38831:SF2">
    <property type="entry name" value="TYPE II SECRETION SYSTEM PROTEIN K"/>
    <property type="match status" value="1"/>
</dbReference>
<dbReference type="SUPFAM" id="SSF47781">
    <property type="entry name" value="RuvA domain 2-like"/>
    <property type="match status" value="1"/>
</dbReference>